<reference evidence="4 5" key="1">
    <citation type="submission" date="2023-04" db="EMBL/GenBank/DDBJ databases">
        <title>Ectobacillus antri isolated from activated sludge.</title>
        <authorList>
            <person name="Yan P."/>
            <person name="Liu X."/>
        </authorList>
    </citation>
    <scope>NUCLEOTIDE SEQUENCE [LARGE SCALE GENOMIC DNA]</scope>
    <source>
        <strain evidence="4 5">C18H</strain>
    </source>
</reference>
<protein>
    <submittedName>
        <fullName evidence="4">Protein-glutamine gamma-glutamyltransferase</fullName>
        <ecNumber evidence="4">2.3.2.13</ecNumber>
    </submittedName>
</protein>
<sequence>MIVIGRSVVLPLLEDSAEPFFDEKQKILDEMTSNQEVYAYQTINQLAFDVQFRVSIILACIDLFNSGIQFRTFKYAYCNNTFWETTPLGGFRLKQGKLPAFAIRDIFKNGTKYGTECATAMIIVIYKALLDLYTEKTFNKLFADLLLYTWDYDKDLKLVTKNGGELLPGDLVYFKNPQVNPATIEWQGENTIYLNDNLFYGHGVGVKTKENIIVTLNTRRFPGAFLSAYLSDLTTRINSVEMSQYATKLQTTIKVVPIREDAIIATIGHTTSVV</sequence>
<keyword evidence="2" id="KW-0749">Sporulation</keyword>
<dbReference type="Pfam" id="PF20085">
    <property type="entry name" value="TGL"/>
    <property type="match status" value="1"/>
</dbReference>
<organism evidence="4 5">
    <name type="scientific">Ectobacillus antri</name>
    <dbReference type="NCBI Taxonomy" id="2486280"/>
    <lineage>
        <taxon>Bacteria</taxon>
        <taxon>Bacillati</taxon>
        <taxon>Bacillota</taxon>
        <taxon>Bacilli</taxon>
        <taxon>Bacillales</taxon>
        <taxon>Bacillaceae</taxon>
        <taxon>Ectobacillus</taxon>
    </lineage>
</organism>
<accession>A0ABT6H1I4</accession>
<evidence type="ECO:0000256" key="2">
    <source>
        <dbReference type="ARBA" id="ARBA00022969"/>
    </source>
</evidence>
<evidence type="ECO:0000256" key="3">
    <source>
        <dbReference type="ARBA" id="ARBA00023315"/>
    </source>
</evidence>
<keyword evidence="1 4" id="KW-0808">Transferase</keyword>
<dbReference type="Proteomes" id="UP001218246">
    <property type="component" value="Unassembled WGS sequence"/>
</dbReference>
<proteinExistence type="inferred from homology"/>
<name>A0ABT6H1I4_9BACI</name>
<keyword evidence="5" id="KW-1185">Reference proteome</keyword>
<evidence type="ECO:0000313" key="5">
    <source>
        <dbReference type="Proteomes" id="UP001218246"/>
    </source>
</evidence>
<comment type="caution">
    <text evidence="4">The sequence shown here is derived from an EMBL/GenBank/DDBJ whole genome shotgun (WGS) entry which is preliminary data.</text>
</comment>
<dbReference type="RefSeq" id="WP_124564896.1">
    <property type="nucleotide sequence ID" value="NZ_JARRRY010000001.1"/>
</dbReference>
<dbReference type="GO" id="GO:0003810">
    <property type="term" value="F:protein-glutamine gamma-glutamyltransferase activity"/>
    <property type="evidence" value="ECO:0007669"/>
    <property type="project" value="UniProtKB-EC"/>
</dbReference>
<evidence type="ECO:0000313" key="4">
    <source>
        <dbReference type="EMBL" id="MDG5752457.1"/>
    </source>
</evidence>
<evidence type="ECO:0000256" key="1">
    <source>
        <dbReference type="ARBA" id="ARBA00022679"/>
    </source>
</evidence>
<keyword evidence="3 4" id="KW-0012">Acyltransferase</keyword>
<dbReference type="HAMAP" id="MF_00727">
    <property type="entry name" value="Tgl"/>
    <property type="match status" value="1"/>
</dbReference>
<dbReference type="InterPro" id="IPR020916">
    <property type="entry name" value="Gln_gamma-glutamylTfrase_bac"/>
</dbReference>
<dbReference type="NCBIfam" id="NF002869">
    <property type="entry name" value="PRK03187.1"/>
    <property type="match status" value="1"/>
</dbReference>
<dbReference type="EC" id="2.3.2.13" evidence="4"/>
<dbReference type="EMBL" id="JARULN010000001">
    <property type="protein sequence ID" value="MDG5752457.1"/>
    <property type="molecule type" value="Genomic_DNA"/>
</dbReference>
<gene>
    <name evidence="4" type="ORF">P6P90_00390</name>
</gene>